<evidence type="ECO:0000313" key="2">
    <source>
        <dbReference type="Proteomes" id="UP000011115"/>
    </source>
</evidence>
<dbReference type="Gramene" id="PGSC0003DMT400087267">
    <property type="protein sequence ID" value="PGSC0003DMT400087267"/>
    <property type="gene ID" value="PGSC0003DMG400036838"/>
</dbReference>
<protein>
    <submittedName>
        <fullName evidence="1">Uncharacterized protein</fullName>
    </submittedName>
</protein>
<dbReference type="AlphaFoldDB" id="M1DDH2"/>
<organism evidence="1 2">
    <name type="scientific">Solanum tuberosum</name>
    <name type="common">Potato</name>
    <dbReference type="NCBI Taxonomy" id="4113"/>
    <lineage>
        <taxon>Eukaryota</taxon>
        <taxon>Viridiplantae</taxon>
        <taxon>Streptophyta</taxon>
        <taxon>Embryophyta</taxon>
        <taxon>Tracheophyta</taxon>
        <taxon>Spermatophyta</taxon>
        <taxon>Magnoliopsida</taxon>
        <taxon>eudicotyledons</taxon>
        <taxon>Gunneridae</taxon>
        <taxon>Pentapetalae</taxon>
        <taxon>asterids</taxon>
        <taxon>lamiids</taxon>
        <taxon>Solanales</taxon>
        <taxon>Solanaceae</taxon>
        <taxon>Solanoideae</taxon>
        <taxon>Solaneae</taxon>
        <taxon>Solanum</taxon>
    </lineage>
</organism>
<reference evidence="2" key="1">
    <citation type="journal article" date="2011" name="Nature">
        <title>Genome sequence and analysis of the tuber crop potato.</title>
        <authorList>
            <consortium name="The Potato Genome Sequencing Consortium"/>
        </authorList>
    </citation>
    <scope>NUCLEOTIDE SEQUENCE [LARGE SCALE GENOMIC DNA]</scope>
    <source>
        <strain evidence="2">cv. DM1-3 516 R44</strain>
    </source>
</reference>
<keyword evidence="2" id="KW-1185">Reference proteome</keyword>
<dbReference type="EnsemblPlants" id="PGSC0003DMT400087267">
    <property type="protein sequence ID" value="PGSC0003DMT400087267"/>
    <property type="gene ID" value="PGSC0003DMG400036838"/>
</dbReference>
<dbReference type="Proteomes" id="UP000011115">
    <property type="component" value="Unassembled WGS sequence"/>
</dbReference>
<accession>M1DDH2</accession>
<sequence length="135" mass="14790">MGRRVCIPTQKAVMEKKMQSMKRNAQKGRKLSLMEATNVELGQQSKGSSVKVGGTQGTVNLKNKRVDLSQEHEEFTAEIEIGEPTDAIPSIVNGIVVGVTEAIRKQQFEAQIIWKELQTPPSASQLGIISSIKQS</sequence>
<name>M1DDH2_SOLTU</name>
<dbReference type="InParanoid" id="M1DDH2"/>
<evidence type="ECO:0000313" key="1">
    <source>
        <dbReference type="EnsemblPlants" id="PGSC0003DMT400087267"/>
    </source>
</evidence>
<reference evidence="1" key="2">
    <citation type="submission" date="2015-06" db="UniProtKB">
        <authorList>
            <consortium name="EnsemblPlants"/>
        </authorList>
    </citation>
    <scope>IDENTIFICATION</scope>
    <source>
        <strain evidence="1">DM1-3 516 R44</strain>
    </source>
</reference>
<proteinExistence type="predicted"/>
<dbReference type="HOGENOM" id="CLU_1889452_0_0_1"/>
<dbReference type="PaxDb" id="4113-PGSC0003DMT400087267"/>